<keyword evidence="6 14" id="KW-0436">Ligase</keyword>
<dbReference type="NCBIfam" id="NF006367">
    <property type="entry name" value="PRK08591.1"/>
    <property type="match status" value="1"/>
</dbReference>
<evidence type="ECO:0000256" key="4">
    <source>
        <dbReference type="ARBA" id="ARBA00013263"/>
    </source>
</evidence>
<dbReference type="Proteomes" id="UP001230978">
    <property type="component" value="Chromosome"/>
</dbReference>
<evidence type="ECO:0000256" key="10">
    <source>
        <dbReference type="ARBA" id="ARBA00022842"/>
    </source>
</evidence>
<dbReference type="Pfam" id="PF02786">
    <property type="entry name" value="CPSase_L_D2"/>
    <property type="match status" value="1"/>
</dbReference>
<comment type="pathway">
    <text evidence="2 14">Lipid metabolism; malonyl-CoA biosynthesis; malonyl-CoA from acetyl-CoA: step 1/1.</text>
</comment>
<dbReference type="PROSITE" id="PS50975">
    <property type="entry name" value="ATP_GRASP"/>
    <property type="match status" value="1"/>
</dbReference>
<evidence type="ECO:0000256" key="2">
    <source>
        <dbReference type="ARBA" id="ARBA00004956"/>
    </source>
</evidence>
<keyword evidence="14" id="KW-0275">Fatty acid biosynthesis</keyword>
<dbReference type="PANTHER" id="PTHR48095">
    <property type="entry name" value="PYRUVATE CARBOXYLASE SUBUNIT A"/>
    <property type="match status" value="1"/>
</dbReference>
<evidence type="ECO:0000313" key="18">
    <source>
        <dbReference type="Proteomes" id="UP001230978"/>
    </source>
</evidence>
<dbReference type="PANTHER" id="PTHR48095:SF2">
    <property type="entry name" value="BIOTIN CARBOXYLASE, CHLOROPLASTIC"/>
    <property type="match status" value="1"/>
</dbReference>
<proteinExistence type="predicted"/>
<keyword evidence="14" id="KW-0276">Fatty acid metabolism</keyword>
<keyword evidence="10" id="KW-0460">Magnesium</keyword>
<dbReference type="InterPro" id="IPR011054">
    <property type="entry name" value="Rudment_hybrid_motif"/>
</dbReference>
<accession>A0ABY8Q8F4</accession>
<dbReference type="Pfam" id="PF02785">
    <property type="entry name" value="Biotin_carb_C"/>
    <property type="match status" value="1"/>
</dbReference>
<dbReference type="RefSeq" id="WP_281467496.1">
    <property type="nucleotide sequence ID" value="NZ_CP124535.1"/>
</dbReference>
<dbReference type="SUPFAM" id="SSF52440">
    <property type="entry name" value="PreATP-grasp domain"/>
    <property type="match status" value="1"/>
</dbReference>
<feature type="domain" description="ATP-grasp" evidence="15">
    <location>
        <begin position="120"/>
        <end position="316"/>
    </location>
</feature>
<dbReference type="EMBL" id="CP124535">
    <property type="protein sequence ID" value="WGV16796.1"/>
    <property type="molecule type" value="Genomic_DNA"/>
</dbReference>
<evidence type="ECO:0000256" key="3">
    <source>
        <dbReference type="ARBA" id="ARBA00011750"/>
    </source>
</evidence>
<comment type="subunit">
    <text evidence="3 14">Acetyl-CoA carboxylase is a heterohexamer of biotin carboxyl carrier protein, biotin carboxylase and the two subunits of carboxyl transferase in a 2:2 complex.</text>
</comment>
<evidence type="ECO:0000256" key="14">
    <source>
        <dbReference type="RuleBase" id="RU365063"/>
    </source>
</evidence>
<evidence type="ECO:0000256" key="1">
    <source>
        <dbReference type="ARBA" id="ARBA00003761"/>
    </source>
</evidence>
<dbReference type="InterPro" id="IPR005481">
    <property type="entry name" value="BC-like_N"/>
</dbReference>
<dbReference type="InterPro" id="IPR016185">
    <property type="entry name" value="PreATP-grasp_dom_sf"/>
</dbReference>
<dbReference type="SUPFAM" id="SSF56059">
    <property type="entry name" value="Glutathione synthetase ATP-binding domain-like"/>
    <property type="match status" value="1"/>
</dbReference>
<evidence type="ECO:0000256" key="6">
    <source>
        <dbReference type="ARBA" id="ARBA00022598"/>
    </source>
</evidence>
<dbReference type="InterPro" id="IPR011761">
    <property type="entry name" value="ATP-grasp"/>
</dbReference>
<dbReference type="InterPro" id="IPR051602">
    <property type="entry name" value="ACC_Biotin_Carboxylase"/>
</dbReference>
<comment type="catalytic activity">
    <reaction evidence="12 14">
        <text>N(6)-biotinyl-L-lysyl-[protein] + hydrogencarbonate + ATP = N(6)-carboxybiotinyl-L-lysyl-[protein] + ADP + phosphate + H(+)</text>
        <dbReference type="Rhea" id="RHEA:13501"/>
        <dbReference type="Rhea" id="RHEA-COMP:10505"/>
        <dbReference type="Rhea" id="RHEA-COMP:10506"/>
        <dbReference type="ChEBI" id="CHEBI:15378"/>
        <dbReference type="ChEBI" id="CHEBI:17544"/>
        <dbReference type="ChEBI" id="CHEBI:30616"/>
        <dbReference type="ChEBI" id="CHEBI:43474"/>
        <dbReference type="ChEBI" id="CHEBI:83144"/>
        <dbReference type="ChEBI" id="CHEBI:83145"/>
        <dbReference type="ChEBI" id="CHEBI:456216"/>
        <dbReference type="EC" id="6.3.4.14"/>
    </reaction>
</comment>
<gene>
    <name evidence="17" type="primary">accC</name>
    <name evidence="17" type="ORF">QF092_02985</name>
</gene>
<dbReference type="InterPro" id="IPR011764">
    <property type="entry name" value="Biotin_carboxylation_dom"/>
</dbReference>
<dbReference type="SUPFAM" id="SSF51246">
    <property type="entry name" value="Rudiment single hybrid motif"/>
    <property type="match status" value="1"/>
</dbReference>
<protein>
    <recommendedName>
        <fullName evidence="5 14">Biotin carboxylase</fullName>
        <ecNumber evidence="4 14">6.3.4.14</ecNumber>
    </recommendedName>
    <alternativeName>
        <fullName evidence="11 14">Acetyl-coenzyme A carboxylase biotin carboxylase subunit A</fullName>
    </alternativeName>
</protein>
<keyword evidence="14" id="KW-0092">Biotin</keyword>
<evidence type="ECO:0000313" key="17">
    <source>
        <dbReference type="EMBL" id="WGV16796.1"/>
    </source>
</evidence>
<evidence type="ECO:0000256" key="9">
    <source>
        <dbReference type="ARBA" id="ARBA00022840"/>
    </source>
</evidence>
<evidence type="ECO:0000256" key="8">
    <source>
        <dbReference type="ARBA" id="ARBA00022741"/>
    </source>
</evidence>
<keyword evidence="7" id="KW-0479">Metal-binding</keyword>
<comment type="function">
    <text evidence="1 14">This protein is a component of the acetyl coenzyme A carboxylase complex; first, biotin carboxylase catalyzes the carboxylation of the carrier protein and then the transcarboxylase transfers the carboxyl group to form malonyl-CoA.</text>
</comment>
<evidence type="ECO:0000259" key="16">
    <source>
        <dbReference type="PROSITE" id="PS50979"/>
    </source>
</evidence>
<keyword evidence="9 13" id="KW-0067">ATP-binding</keyword>
<keyword evidence="8 13" id="KW-0547">Nucleotide-binding</keyword>
<organism evidence="17 18">
    <name type="scientific">Fuscovulum ytuae</name>
    <dbReference type="NCBI Taxonomy" id="3042299"/>
    <lineage>
        <taxon>Bacteria</taxon>
        <taxon>Pseudomonadati</taxon>
        <taxon>Pseudomonadota</taxon>
        <taxon>Alphaproteobacteria</taxon>
        <taxon>Rhodobacterales</taxon>
        <taxon>Paracoccaceae</taxon>
        <taxon>Fuscovulum</taxon>
    </lineage>
</organism>
<dbReference type="InterPro" id="IPR005482">
    <property type="entry name" value="Biotin_COase_C"/>
</dbReference>
<evidence type="ECO:0000256" key="5">
    <source>
        <dbReference type="ARBA" id="ARBA00017242"/>
    </source>
</evidence>
<dbReference type="InterPro" id="IPR004549">
    <property type="entry name" value="Acetyl_CoA_COase_biotin_COase"/>
</dbReference>
<dbReference type="Gene3D" id="3.30.470.20">
    <property type="entry name" value="ATP-grasp fold, B domain"/>
    <property type="match status" value="1"/>
</dbReference>
<dbReference type="GO" id="GO:0004075">
    <property type="term" value="F:biotin carboxylase activity"/>
    <property type="evidence" value="ECO:0007669"/>
    <property type="project" value="UniProtKB-EC"/>
</dbReference>
<dbReference type="PROSITE" id="PS00866">
    <property type="entry name" value="CPSASE_1"/>
    <property type="match status" value="1"/>
</dbReference>
<dbReference type="SMART" id="SM00878">
    <property type="entry name" value="Biotin_carb_C"/>
    <property type="match status" value="1"/>
</dbReference>
<name>A0ABY8Q8F4_9RHOB</name>
<keyword evidence="18" id="KW-1185">Reference proteome</keyword>
<feature type="domain" description="Biotin carboxylation" evidence="16">
    <location>
        <begin position="1"/>
        <end position="444"/>
    </location>
</feature>
<evidence type="ECO:0000256" key="12">
    <source>
        <dbReference type="ARBA" id="ARBA00048600"/>
    </source>
</evidence>
<keyword evidence="14" id="KW-0443">Lipid metabolism</keyword>
<evidence type="ECO:0000259" key="15">
    <source>
        <dbReference type="PROSITE" id="PS50975"/>
    </source>
</evidence>
<keyword evidence="14" id="KW-0444">Lipid biosynthesis</keyword>
<dbReference type="NCBIfam" id="TIGR00514">
    <property type="entry name" value="accC"/>
    <property type="match status" value="1"/>
</dbReference>
<dbReference type="InterPro" id="IPR005479">
    <property type="entry name" value="CPAse_ATP-bd"/>
</dbReference>
<dbReference type="PROSITE" id="PS50979">
    <property type="entry name" value="BC"/>
    <property type="match status" value="1"/>
</dbReference>
<evidence type="ECO:0000256" key="13">
    <source>
        <dbReference type="PROSITE-ProRule" id="PRU00409"/>
    </source>
</evidence>
<evidence type="ECO:0000256" key="11">
    <source>
        <dbReference type="ARBA" id="ARBA00033786"/>
    </source>
</evidence>
<dbReference type="EC" id="6.3.4.14" evidence="4 14"/>
<reference evidence="17 18" key="1">
    <citation type="submission" date="2023-04" db="EMBL/GenBank/DDBJ databases">
        <title>YMD61, complete Genome.</title>
        <authorList>
            <person name="Zhang J."/>
        </authorList>
    </citation>
    <scope>NUCLEOTIDE SEQUENCE [LARGE SCALE GENOMIC DNA]</scope>
    <source>
        <strain evidence="17 18">YMD61</strain>
    </source>
</reference>
<dbReference type="Pfam" id="PF00289">
    <property type="entry name" value="Biotin_carb_N"/>
    <property type="match status" value="1"/>
</dbReference>
<dbReference type="PROSITE" id="PS00867">
    <property type="entry name" value="CPSASE_2"/>
    <property type="match status" value="1"/>
</dbReference>
<evidence type="ECO:0000256" key="7">
    <source>
        <dbReference type="ARBA" id="ARBA00022723"/>
    </source>
</evidence>
<sequence>MFEKILIANRGEIALRVIRAAREMGIKSVAVHSTADADAMHVRMADESVCIGPASSGQSYLNKAAIISACEITGAQAVHPGYGFLSENAAFAQALEDHGITFIGPSAEHIRIMGDKITAKETAKELGIPVVPGSDGGVPDFETAQTVAEQIGYPVIIKATAGGGGRGMKVAKNAAELEVAFRTARSEAKAAFGNDEVYIEKYLQKPRHIEIQVFGDGKGKAVHLGERDCSLQRRHQKVFEEAPGPAITPAMRAEIGAICANAVAKINYIGAGTIEFLYEDGRFYFIEMNTRLQVEHPVTEAIFGVDLVREQIRVAAGLPMSFGQEDLEINGHAIEVRINAEKLPNFAPCPGKVRVFHAPGGLGVRMDSALYGGYSIPPYYDSLIGKLIVHGRDRPEALARLKRALGELIIDGIDTSVPLFHMLLAEPDIQNGEYNIHWLEKWLAAQFAE</sequence>